<dbReference type="AlphaFoldDB" id="F5YAD2"/>
<evidence type="ECO:0000259" key="2">
    <source>
        <dbReference type="Pfam" id="PF01408"/>
    </source>
</evidence>
<dbReference type="Pfam" id="PF22725">
    <property type="entry name" value="GFO_IDH_MocA_C3"/>
    <property type="match status" value="1"/>
</dbReference>
<evidence type="ECO:0000256" key="1">
    <source>
        <dbReference type="ARBA" id="ARBA00023002"/>
    </source>
</evidence>
<dbReference type="KEGG" id="taz:TREAZ_3140"/>
<dbReference type="SUPFAM" id="SSF51735">
    <property type="entry name" value="NAD(P)-binding Rossmann-fold domains"/>
    <property type="match status" value="1"/>
</dbReference>
<dbReference type="InterPro" id="IPR000683">
    <property type="entry name" value="Gfo/Idh/MocA-like_OxRdtase_N"/>
</dbReference>
<dbReference type="PANTHER" id="PTHR43818">
    <property type="entry name" value="BCDNA.GH03377"/>
    <property type="match status" value="1"/>
</dbReference>
<dbReference type="GO" id="GO:0000166">
    <property type="term" value="F:nucleotide binding"/>
    <property type="evidence" value="ECO:0007669"/>
    <property type="project" value="InterPro"/>
</dbReference>
<organism evidence="4 5">
    <name type="scientific">Leadbettera azotonutricia (strain ATCC BAA-888 / DSM 13862 / ZAS-9)</name>
    <name type="common">Treponema azotonutricium</name>
    <dbReference type="NCBI Taxonomy" id="545695"/>
    <lineage>
        <taxon>Bacteria</taxon>
        <taxon>Pseudomonadati</taxon>
        <taxon>Spirochaetota</taxon>
        <taxon>Spirochaetia</taxon>
        <taxon>Spirochaetales</taxon>
        <taxon>Breznakiellaceae</taxon>
        <taxon>Leadbettera</taxon>
    </lineage>
</organism>
<dbReference type="OrthoDB" id="9815825at2"/>
<accession>F5YAD2</accession>
<dbReference type="InParanoid" id="F5YAD2"/>
<dbReference type="Gene3D" id="3.30.360.10">
    <property type="entry name" value="Dihydrodipicolinate Reductase, domain 2"/>
    <property type="match status" value="1"/>
</dbReference>
<keyword evidence="5" id="KW-1185">Reference proteome</keyword>
<sequence length="379" mass="41441">MAGIPKVKVAVVGCGVISETYLTNMTKFFEILDVVGCCDIIKERVEKRANQFNIRQMTIDEILNDKSIELVLNITDPVNHHLVSSQVLNAGKNLYSEKPIDLSIEAARELVQLADKKGLLYGNAPDTFMGEAIQTARFYLDSGLIGDITSVTAVLNRDAGLLAELYPFTAGPGGGIGLDVGVYYVTAMLSILGPVKQVSGFVQTRNPERTHYLPNKENFGEKFCLQAENLVAGSFEFASGVYGSLMFNSCSIGNEKPQIVMYGTDGILYMPDPNRFGGEVKVILKGQTEPVTLQPTHTFSESHRGIGPAELAWSLRKGRKPRTSKEMAFHGLELLLGLYKSCETKQFYQMTSTFQRPNPIPRGYLGSSYGGNAESGLAV</sequence>
<protein>
    <submittedName>
        <fullName evidence="4">Oxidoreductase domain protein</fullName>
    </submittedName>
</protein>
<dbReference type="Gene3D" id="3.40.50.720">
    <property type="entry name" value="NAD(P)-binding Rossmann-like Domain"/>
    <property type="match status" value="1"/>
</dbReference>
<reference evidence="4 5" key="2">
    <citation type="journal article" date="2011" name="ISME J.">
        <title>RNA-seq reveals cooperative metabolic interactions between two termite-gut spirochete species in co-culture.</title>
        <authorList>
            <person name="Rosenthal A.Z."/>
            <person name="Matson E.G."/>
            <person name="Eldar A."/>
            <person name="Leadbetter J.R."/>
        </authorList>
    </citation>
    <scope>NUCLEOTIDE SEQUENCE [LARGE SCALE GENOMIC DNA]</scope>
    <source>
        <strain evidence="5">ATCC BAA-888 / DSM 13862 / ZAS-9</strain>
    </source>
</reference>
<reference evidence="5" key="1">
    <citation type="submission" date="2009-12" db="EMBL/GenBank/DDBJ databases">
        <title>Complete sequence of Treponema azotonutricium strain ZAS-9.</title>
        <authorList>
            <person name="Tetu S.G."/>
            <person name="Matson E."/>
            <person name="Ren Q."/>
            <person name="Seshadri R."/>
            <person name="Elbourne L."/>
            <person name="Hassan K.A."/>
            <person name="Durkin A."/>
            <person name="Radune D."/>
            <person name="Mohamoud Y."/>
            <person name="Shay R."/>
            <person name="Jin S."/>
            <person name="Zhang X."/>
            <person name="Lucey K."/>
            <person name="Ballor N.R."/>
            <person name="Ottesen E."/>
            <person name="Rosenthal R."/>
            <person name="Allen A."/>
            <person name="Leadbetter J.R."/>
            <person name="Paulsen I.T."/>
        </authorList>
    </citation>
    <scope>NUCLEOTIDE SEQUENCE [LARGE SCALE GENOMIC DNA]</scope>
    <source>
        <strain evidence="5">ATCC BAA-888 / DSM 13862 / ZAS-9</strain>
    </source>
</reference>
<dbReference type="Proteomes" id="UP000009222">
    <property type="component" value="Chromosome"/>
</dbReference>
<proteinExistence type="predicted"/>
<dbReference type="InterPro" id="IPR050463">
    <property type="entry name" value="Gfo/Idh/MocA_oxidrdct_glycsds"/>
</dbReference>
<dbReference type="PANTHER" id="PTHR43818:SF11">
    <property type="entry name" value="BCDNA.GH03377"/>
    <property type="match status" value="1"/>
</dbReference>
<keyword evidence="1" id="KW-0560">Oxidoreductase</keyword>
<evidence type="ECO:0000259" key="3">
    <source>
        <dbReference type="Pfam" id="PF22725"/>
    </source>
</evidence>
<dbReference type="SUPFAM" id="SSF55347">
    <property type="entry name" value="Glyceraldehyde-3-phosphate dehydrogenase-like, C-terminal domain"/>
    <property type="match status" value="1"/>
</dbReference>
<dbReference type="Pfam" id="PF01408">
    <property type="entry name" value="GFO_IDH_MocA"/>
    <property type="match status" value="1"/>
</dbReference>
<dbReference type="eggNOG" id="COG0673">
    <property type="taxonomic scope" value="Bacteria"/>
</dbReference>
<dbReference type="InterPro" id="IPR036291">
    <property type="entry name" value="NAD(P)-bd_dom_sf"/>
</dbReference>
<dbReference type="RefSeq" id="WP_015712418.1">
    <property type="nucleotide sequence ID" value="NC_015577.1"/>
</dbReference>
<dbReference type="GO" id="GO:0016491">
    <property type="term" value="F:oxidoreductase activity"/>
    <property type="evidence" value="ECO:0007669"/>
    <property type="project" value="UniProtKB-KW"/>
</dbReference>
<feature type="domain" description="GFO/IDH/MocA-like oxidoreductase" evidence="3">
    <location>
        <begin position="133"/>
        <end position="268"/>
    </location>
</feature>
<dbReference type="STRING" id="545695.TREAZ_3140"/>
<name>F5YAD2_LEAAZ</name>
<gene>
    <name evidence="4" type="ordered locus">TREAZ_3140</name>
</gene>
<evidence type="ECO:0000313" key="5">
    <source>
        <dbReference type="Proteomes" id="UP000009222"/>
    </source>
</evidence>
<dbReference type="HOGENOM" id="CLU_023194_6_0_12"/>
<dbReference type="EMBL" id="CP001841">
    <property type="protein sequence ID" value="AEF83095.1"/>
    <property type="molecule type" value="Genomic_DNA"/>
</dbReference>
<feature type="domain" description="Gfo/Idh/MocA-like oxidoreductase N-terminal" evidence="2">
    <location>
        <begin position="7"/>
        <end position="121"/>
    </location>
</feature>
<evidence type="ECO:0000313" key="4">
    <source>
        <dbReference type="EMBL" id="AEF83095.1"/>
    </source>
</evidence>
<dbReference type="InterPro" id="IPR055170">
    <property type="entry name" value="GFO_IDH_MocA-like_dom"/>
</dbReference>